<dbReference type="OrthoDB" id="9784823at2"/>
<evidence type="ECO:0000256" key="6">
    <source>
        <dbReference type="ARBA" id="ARBA00047942"/>
    </source>
</evidence>
<dbReference type="InterPro" id="IPR051537">
    <property type="entry name" value="DNA_Adenine_Mtase"/>
</dbReference>
<dbReference type="Pfam" id="PF12161">
    <property type="entry name" value="HsdM_N"/>
    <property type="match status" value="1"/>
</dbReference>
<evidence type="ECO:0000313" key="11">
    <source>
        <dbReference type="Proteomes" id="UP000199065"/>
    </source>
</evidence>
<dbReference type="EC" id="2.1.1.72" evidence="1"/>
<dbReference type="PROSITE" id="PS00092">
    <property type="entry name" value="N6_MTASE"/>
    <property type="match status" value="1"/>
</dbReference>
<dbReference type="GO" id="GO:0009307">
    <property type="term" value="P:DNA restriction-modification system"/>
    <property type="evidence" value="ECO:0007669"/>
    <property type="project" value="UniProtKB-KW"/>
</dbReference>
<keyword evidence="5" id="KW-0680">Restriction system</keyword>
<feature type="domain" description="DNA methylase adenine-specific" evidence="8">
    <location>
        <begin position="153"/>
        <end position="466"/>
    </location>
</feature>
<evidence type="ECO:0000259" key="9">
    <source>
        <dbReference type="Pfam" id="PF12161"/>
    </source>
</evidence>
<dbReference type="InterPro" id="IPR029063">
    <property type="entry name" value="SAM-dependent_MTases_sf"/>
</dbReference>
<evidence type="ECO:0000256" key="7">
    <source>
        <dbReference type="SAM" id="MobiDB-lite"/>
    </source>
</evidence>
<keyword evidence="3" id="KW-0808">Transferase</keyword>
<dbReference type="GO" id="GO:0009007">
    <property type="term" value="F:site-specific DNA-methyltransferase (adenine-specific) activity"/>
    <property type="evidence" value="ECO:0007669"/>
    <property type="project" value="UniProtKB-EC"/>
</dbReference>
<name>A0A1I2QJA6_9CORY</name>
<dbReference type="GO" id="GO:0008170">
    <property type="term" value="F:N-methyltransferase activity"/>
    <property type="evidence" value="ECO:0007669"/>
    <property type="project" value="InterPro"/>
</dbReference>
<dbReference type="InterPro" id="IPR003356">
    <property type="entry name" value="DNA_methylase_A-5"/>
</dbReference>
<accession>A0A1I2QJA6</accession>
<dbReference type="GO" id="GO:0003677">
    <property type="term" value="F:DNA binding"/>
    <property type="evidence" value="ECO:0007669"/>
    <property type="project" value="InterPro"/>
</dbReference>
<dbReference type="InterPro" id="IPR022749">
    <property type="entry name" value="D12N6_MeTrfase_N"/>
</dbReference>
<feature type="region of interest" description="Disordered" evidence="7">
    <location>
        <begin position="337"/>
        <end position="360"/>
    </location>
</feature>
<evidence type="ECO:0000313" key="10">
    <source>
        <dbReference type="EMBL" id="SFG28050.1"/>
    </source>
</evidence>
<evidence type="ECO:0000256" key="3">
    <source>
        <dbReference type="ARBA" id="ARBA00022679"/>
    </source>
</evidence>
<reference evidence="10 11" key="1">
    <citation type="submission" date="2016-10" db="EMBL/GenBank/DDBJ databases">
        <authorList>
            <person name="de Groot N.N."/>
        </authorList>
    </citation>
    <scope>NUCLEOTIDE SEQUENCE [LARGE SCALE GENOMIC DNA]</scope>
    <source>
        <strain>J11</strain>
        <strain evidence="11">PG 39</strain>
    </source>
</reference>
<evidence type="ECO:0000256" key="4">
    <source>
        <dbReference type="ARBA" id="ARBA00022691"/>
    </source>
</evidence>
<comment type="catalytic activity">
    <reaction evidence="6">
        <text>a 2'-deoxyadenosine in DNA + S-adenosyl-L-methionine = an N(6)-methyl-2'-deoxyadenosine in DNA + S-adenosyl-L-homocysteine + H(+)</text>
        <dbReference type="Rhea" id="RHEA:15197"/>
        <dbReference type="Rhea" id="RHEA-COMP:12418"/>
        <dbReference type="Rhea" id="RHEA-COMP:12419"/>
        <dbReference type="ChEBI" id="CHEBI:15378"/>
        <dbReference type="ChEBI" id="CHEBI:57856"/>
        <dbReference type="ChEBI" id="CHEBI:59789"/>
        <dbReference type="ChEBI" id="CHEBI:90615"/>
        <dbReference type="ChEBI" id="CHEBI:90616"/>
        <dbReference type="EC" id="2.1.1.72"/>
    </reaction>
</comment>
<evidence type="ECO:0000256" key="5">
    <source>
        <dbReference type="ARBA" id="ARBA00022747"/>
    </source>
</evidence>
<evidence type="ECO:0000256" key="2">
    <source>
        <dbReference type="ARBA" id="ARBA00022603"/>
    </source>
</evidence>
<dbReference type="EMBL" id="FOPJ01000002">
    <property type="protein sequence ID" value="SFG28050.1"/>
    <property type="molecule type" value="Genomic_DNA"/>
</dbReference>
<dbReference type="PANTHER" id="PTHR42933">
    <property type="entry name" value="SLR6095 PROTEIN"/>
    <property type="match status" value="1"/>
</dbReference>
<proteinExistence type="predicted"/>
<dbReference type="PRINTS" id="PR00507">
    <property type="entry name" value="N12N6MTFRASE"/>
</dbReference>
<dbReference type="Proteomes" id="UP000199065">
    <property type="component" value="Unassembled WGS sequence"/>
</dbReference>
<dbReference type="PANTHER" id="PTHR42933:SF3">
    <property type="entry name" value="TYPE I RESTRICTION ENZYME MJAVIII METHYLASE SUBUNIT"/>
    <property type="match status" value="1"/>
</dbReference>
<protein>
    <recommendedName>
        <fullName evidence="1">site-specific DNA-methyltransferase (adenine-specific)</fullName>
        <ecNumber evidence="1">2.1.1.72</ecNumber>
    </recommendedName>
</protein>
<evidence type="ECO:0000256" key="1">
    <source>
        <dbReference type="ARBA" id="ARBA00011900"/>
    </source>
</evidence>
<dbReference type="AlphaFoldDB" id="A0A1I2QJA6"/>
<dbReference type="SUPFAM" id="SSF53335">
    <property type="entry name" value="S-adenosyl-L-methionine-dependent methyltransferases"/>
    <property type="match status" value="1"/>
</dbReference>
<evidence type="ECO:0000259" key="8">
    <source>
        <dbReference type="Pfam" id="PF02384"/>
    </source>
</evidence>
<dbReference type="RefSeq" id="WP_092284017.1">
    <property type="nucleotide sequence ID" value="NZ_FOPJ01000002.1"/>
</dbReference>
<keyword evidence="2" id="KW-0489">Methyltransferase</keyword>
<dbReference type="GO" id="GO:0032259">
    <property type="term" value="P:methylation"/>
    <property type="evidence" value="ECO:0007669"/>
    <property type="project" value="UniProtKB-KW"/>
</dbReference>
<keyword evidence="11" id="KW-1185">Reference proteome</keyword>
<dbReference type="STRING" id="185761.SAMN05660282_00468"/>
<dbReference type="InterPro" id="IPR002052">
    <property type="entry name" value="DNA_methylase_N6_adenine_CS"/>
</dbReference>
<keyword evidence="4" id="KW-0949">S-adenosyl-L-methionine</keyword>
<organism evidence="10 11">
    <name type="scientific">Corynebacterium spheniscorum</name>
    <dbReference type="NCBI Taxonomy" id="185761"/>
    <lineage>
        <taxon>Bacteria</taxon>
        <taxon>Bacillati</taxon>
        <taxon>Actinomycetota</taxon>
        <taxon>Actinomycetes</taxon>
        <taxon>Mycobacteriales</taxon>
        <taxon>Corynebacteriaceae</taxon>
        <taxon>Corynebacterium</taxon>
    </lineage>
</organism>
<dbReference type="Pfam" id="PF02384">
    <property type="entry name" value="N6_Mtase"/>
    <property type="match status" value="1"/>
</dbReference>
<gene>
    <name evidence="10" type="ORF">SAMN05660282_00468</name>
</gene>
<dbReference type="Gene3D" id="3.40.50.150">
    <property type="entry name" value="Vaccinia Virus protein VP39"/>
    <property type="match status" value="1"/>
</dbReference>
<feature type="domain" description="N6 adenine-specific DNA methyltransferase N-terminal" evidence="9">
    <location>
        <begin position="7"/>
        <end position="140"/>
    </location>
</feature>
<sequence>MTTTGSLHQAVWQTADTYLRGVVPRQAYGDYILPFTVLRRLECLLKPNKPEVLKTLKKTKFPESMWPGLIRAEHDLAFYNSSELSLEVIAGSDDQVKQGMLSYLGSFSPNVRVIWGAFKFPELLNKLEENNVLWGVVKHFAGIDLSDETLGENAMGDLFENLMYRSFSENGQVAGEFYTPRDAIRMMVDVLLNSDDDGLRGKAPARTVYDPTAGTGGMLLIAKRAMEELNPRIEVSVYGQEMMAESLALGKSDLIVAGISPDAIREGDTLSVDRYEDELFDYVLANPPYGTDWKRSKDSVVNEARIEGSRFSHGLPPVSDGQMLFLCHIVHKLKEREPGTTKGGRAGVVTNGSPLFTGGPGSGPDQIRNWLINNNLIDAIIALPTEMFYNTGIATYVWILDKNKEPKRDGKIQLIDATRIWTPMRKSMGNKRREFTEQDRKSIVNLYDAFEDADPEYSKVVTPDELGFVDVPMYRVMRYSVNITDDTVSSAMEHKQALTGHEAIVRSCEGLAWNDLPTHLRKAAKTAGLKMGVGLLGHIMDAVAVEDTNAPEAIDHKGNRVIDKASRITERIHLTKDVDEHMKREVLPFAPDLVWDMAESKVGYEIPMTRLFYKPEEMPSLEELDAEIEAVLDSIRSRFNEVKE</sequence>